<organism evidence="1 2">
    <name type="scientific">Candidatus Methanofishera endochildressiae</name>
    <dbReference type="NCBI Taxonomy" id="2738884"/>
    <lineage>
        <taxon>Bacteria</taxon>
        <taxon>Pseudomonadati</taxon>
        <taxon>Pseudomonadota</taxon>
        <taxon>Gammaproteobacteria</taxon>
        <taxon>Candidatus Methanofishera</taxon>
    </lineage>
</organism>
<reference evidence="1 2" key="1">
    <citation type="submission" date="2020-05" db="EMBL/GenBank/DDBJ databases">
        <title>Horizontal transmission and recombination maintain forever young bacterial symbiont genomes.</title>
        <authorList>
            <person name="Russell S.L."/>
            <person name="Pepper-Tunick E."/>
            <person name="Svedberg J."/>
            <person name="Byrne A."/>
            <person name="Ruelas Castillo J."/>
            <person name="Vollmers C."/>
            <person name="Beinart R.A."/>
            <person name="Corbett-Detig R."/>
        </authorList>
    </citation>
    <scope>NUCLEOTIDE SEQUENCE [LARGE SCALE GENOMIC DNA]</scope>
    <source>
        <strain evidence="1">4727-3</strain>
    </source>
</reference>
<comment type="caution">
    <text evidence="1">The sequence shown here is derived from an EMBL/GenBank/DDBJ whole genome shotgun (WGS) entry which is preliminary data.</text>
</comment>
<protein>
    <submittedName>
        <fullName evidence="1">Uncharacterized protein</fullName>
    </submittedName>
</protein>
<evidence type="ECO:0000313" key="2">
    <source>
        <dbReference type="Proteomes" id="UP000537890"/>
    </source>
</evidence>
<accession>A0A7Z0MN77</accession>
<dbReference type="AlphaFoldDB" id="A0A7Z0MN77"/>
<gene>
    <name evidence="1" type="ORF">H0A75_01060</name>
</gene>
<dbReference type="EMBL" id="JACCHS010000007">
    <property type="protein sequence ID" value="NYT46490.1"/>
    <property type="molecule type" value="Genomic_DNA"/>
</dbReference>
<evidence type="ECO:0000313" key="1">
    <source>
        <dbReference type="EMBL" id="NYT46490.1"/>
    </source>
</evidence>
<dbReference type="Proteomes" id="UP000537890">
    <property type="component" value="Unassembled WGS sequence"/>
</dbReference>
<proteinExistence type="predicted"/>
<sequence>MLAFKPGLDSVAEKKTLIGQTQQQQASHQQDLKKIDDKFQTILGETLLFLDGGRTNPAKDC</sequence>
<name>A0A7Z0MN77_9GAMM</name>